<sequence>MSSSKFVGQLKQNNVQINNLKDQFFKTEAHMSDHEILLSEKVDDFMEKQNSELKSHTQNTDNPHRVTKEQVGLSNLINEEQATKVAFDSHLDDKKNPHAVTKSQVGLGNVDNVQQASKNDFDNHVNDTNIHVSKSKQEKWDAGQLYKLTQDNGKVFYKSSSETTDYNELTTTGMYLIYNSGLNSPGLAQCFLFVMSYGNTLIQSAYDAGNGLKSFYRIRKNDATTWTPWIGLETISGAQEKIAAHASDKDIHVIKSDKDRWDAAQLFKLTSDDGKVFYKGSSEKTEYNDLITTGFYLIANQGLHSPANLSNVYLVVMNYGDTVAQFALEAYYGTHTYFRFRKSDLTWTSWQTHETTDGAQTRANSALTSAKSYTDTKLSSITWYTPTLQNGWVNYTDVNSTDQTVFKTRYTKDATGTVFVEGAIAKGTIGFGVAAFTLPEGYRPGRAFQWAGVASQSGMSGVPQTHRVLVDIDGKVIIESCSNTSKPNDYISLGFSFKAV</sequence>
<comment type="caution">
    <text evidence="1">The sequence shown here is derived from an EMBL/GenBank/DDBJ whole genome shotgun (WGS) entry which is preliminary data.</text>
</comment>
<gene>
    <name evidence="1" type="ORF">AXI58_09965</name>
</gene>
<name>A0A150FAN6_9BACI</name>
<protein>
    <recommendedName>
        <fullName evidence="3">Terminase</fullName>
    </recommendedName>
</protein>
<evidence type="ECO:0000313" key="1">
    <source>
        <dbReference type="EMBL" id="KXZ22307.1"/>
    </source>
</evidence>
<dbReference type="CDD" id="cd19958">
    <property type="entry name" value="pyocin_knob"/>
    <property type="match status" value="2"/>
</dbReference>
<dbReference type="Proteomes" id="UP000075430">
    <property type="component" value="Unassembled WGS sequence"/>
</dbReference>
<accession>A0A150FAN6</accession>
<evidence type="ECO:0000313" key="2">
    <source>
        <dbReference type="Proteomes" id="UP000075430"/>
    </source>
</evidence>
<evidence type="ECO:0008006" key="3">
    <source>
        <dbReference type="Google" id="ProtNLM"/>
    </source>
</evidence>
<keyword evidence="2" id="KW-1185">Reference proteome</keyword>
<dbReference type="EMBL" id="LSBA01000005">
    <property type="protein sequence ID" value="KXZ22307.1"/>
    <property type="molecule type" value="Genomic_DNA"/>
</dbReference>
<dbReference type="RefSeq" id="WP_061520652.1">
    <property type="nucleotide sequence ID" value="NZ_JARLZY010000019.1"/>
</dbReference>
<dbReference type="STRING" id="1793963.AXI58_09965"/>
<dbReference type="AlphaFoldDB" id="A0A150FAN6"/>
<proteinExistence type="predicted"/>
<organism evidence="1 2">
    <name type="scientific">Bacillus nakamurai</name>
    <dbReference type="NCBI Taxonomy" id="1793963"/>
    <lineage>
        <taxon>Bacteria</taxon>
        <taxon>Bacillati</taxon>
        <taxon>Bacillota</taxon>
        <taxon>Bacilli</taxon>
        <taxon>Bacillales</taxon>
        <taxon>Bacillaceae</taxon>
        <taxon>Bacillus</taxon>
    </lineage>
</organism>
<reference evidence="2" key="1">
    <citation type="submission" date="2016-02" db="EMBL/GenBank/DDBJ databases">
        <authorList>
            <person name="Dunlap C."/>
        </authorList>
    </citation>
    <scope>NUCLEOTIDE SEQUENCE [LARGE SCALE GENOMIC DNA]</scope>
    <source>
        <strain evidence="2">NRRL B-41092</strain>
    </source>
</reference>